<dbReference type="InterPro" id="IPR008523">
    <property type="entry name" value="DUF805"/>
</dbReference>
<keyword evidence="2" id="KW-0472">Membrane</keyword>
<keyword evidence="2" id="KW-1133">Transmembrane helix</keyword>
<evidence type="ECO:0000256" key="1">
    <source>
        <dbReference type="SAM" id="MobiDB-lite"/>
    </source>
</evidence>
<protein>
    <recommendedName>
        <fullName evidence="5">DUF805 domain-containing protein</fullName>
    </recommendedName>
</protein>
<dbReference type="PANTHER" id="PTHR34980:SF2">
    <property type="entry name" value="INNER MEMBRANE PROTEIN YHAH-RELATED"/>
    <property type="match status" value="1"/>
</dbReference>
<feature type="compositionally biased region" description="Pro residues" evidence="1">
    <location>
        <begin position="141"/>
        <end position="153"/>
    </location>
</feature>
<reference evidence="3 4" key="1">
    <citation type="submission" date="2011-05" db="EMBL/GenBank/DDBJ databases">
        <title>Whole genome sequence of Microlunatus phosphovorus NM-1.</title>
        <authorList>
            <person name="Hosoyama A."/>
            <person name="Sasaki K."/>
            <person name="Harada T."/>
            <person name="Igarashi R."/>
            <person name="Kawakoshi A."/>
            <person name="Sasagawa M."/>
            <person name="Fukada J."/>
            <person name="Nakamura S."/>
            <person name="Katano Y."/>
            <person name="Hanada S."/>
            <person name="Kamagata Y."/>
            <person name="Nakamura N."/>
            <person name="Yamazaki S."/>
            <person name="Fujita N."/>
        </authorList>
    </citation>
    <scope>NUCLEOTIDE SEQUENCE [LARGE SCALE GENOMIC DNA]</scope>
    <source>
        <strain evidence="4">ATCC 700054 / DSM 10555 / JCM 9379 / NBRC 101784 / NCIMB 13414 / VKM Ac-1990 / NM-1</strain>
    </source>
</reference>
<keyword evidence="4" id="KW-1185">Reference proteome</keyword>
<dbReference type="RefSeq" id="WP_013861732.1">
    <property type="nucleotide sequence ID" value="NC_015635.1"/>
</dbReference>
<evidence type="ECO:0000313" key="3">
    <source>
        <dbReference type="EMBL" id="BAK33845.1"/>
    </source>
</evidence>
<dbReference type="KEGG" id="mph:MLP_08310"/>
<dbReference type="eggNOG" id="COG3152">
    <property type="taxonomic scope" value="Bacteria"/>
</dbReference>
<evidence type="ECO:0000313" key="4">
    <source>
        <dbReference type="Proteomes" id="UP000007947"/>
    </source>
</evidence>
<feature type="transmembrane region" description="Helical" evidence="2">
    <location>
        <begin position="110"/>
        <end position="130"/>
    </location>
</feature>
<gene>
    <name evidence="3" type="ordered locus">MLP_08310</name>
</gene>
<feature type="transmembrane region" description="Helical" evidence="2">
    <location>
        <begin position="76"/>
        <end position="98"/>
    </location>
</feature>
<name>F5XLW6_MICPN</name>
<proteinExistence type="predicted"/>
<dbReference type="PANTHER" id="PTHR34980">
    <property type="entry name" value="INNER MEMBRANE PROTEIN-RELATED-RELATED"/>
    <property type="match status" value="1"/>
</dbReference>
<keyword evidence="2" id="KW-0812">Transmembrane</keyword>
<feature type="compositionally biased region" description="Low complexity" evidence="1">
    <location>
        <begin position="159"/>
        <end position="183"/>
    </location>
</feature>
<evidence type="ECO:0008006" key="5">
    <source>
        <dbReference type="Google" id="ProtNLM"/>
    </source>
</evidence>
<evidence type="ECO:0000256" key="2">
    <source>
        <dbReference type="SAM" id="Phobius"/>
    </source>
</evidence>
<dbReference type="GO" id="GO:0005886">
    <property type="term" value="C:plasma membrane"/>
    <property type="evidence" value="ECO:0007669"/>
    <property type="project" value="TreeGrafter"/>
</dbReference>
<accession>F5XLW6</accession>
<dbReference type="Proteomes" id="UP000007947">
    <property type="component" value="Chromosome"/>
</dbReference>
<dbReference type="Pfam" id="PF05656">
    <property type="entry name" value="DUF805"/>
    <property type="match status" value="1"/>
</dbReference>
<dbReference type="EMBL" id="AP012204">
    <property type="protein sequence ID" value="BAK33845.1"/>
    <property type="molecule type" value="Genomic_DNA"/>
</dbReference>
<organism evidence="3 4">
    <name type="scientific">Microlunatus phosphovorus (strain ATCC 700054 / DSM 10555 / JCM 9379 / NBRC 101784 / NCIMB 13414 / VKM Ac-1990 / NM-1)</name>
    <dbReference type="NCBI Taxonomy" id="1032480"/>
    <lineage>
        <taxon>Bacteria</taxon>
        <taxon>Bacillati</taxon>
        <taxon>Actinomycetota</taxon>
        <taxon>Actinomycetes</taxon>
        <taxon>Propionibacteriales</taxon>
        <taxon>Propionibacteriaceae</taxon>
        <taxon>Microlunatus</taxon>
    </lineage>
</organism>
<dbReference type="STRING" id="1032480.MLP_08310"/>
<feature type="region of interest" description="Disordered" evidence="1">
    <location>
        <begin position="140"/>
        <end position="190"/>
    </location>
</feature>
<dbReference type="HOGENOM" id="CLU_093674_4_1_11"/>
<feature type="transmembrane region" description="Helical" evidence="2">
    <location>
        <begin position="40"/>
        <end position="64"/>
    </location>
</feature>
<dbReference type="AlphaFoldDB" id="F5XLW6"/>
<sequence>MSIPVPPLDWPHYGIGFIPAVKRAFQKYAKFDGRASRGEYWWWVLANAIVVFVFYGISLAILAASPATARGEFPPAATFPLVLLGLWALGTIVPNIAITIRRLHDAGYSGWFYLFNIVGLGIVTVILCAMPTSPNAAQYGPPAPEGYYPPQPGVLPSDPYGQQPNYGQQQGYGQPPQQGYGQQPPAPPQA</sequence>